<comment type="caution">
    <text evidence="1">The sequence shown here is derived from an EMBL/GenBank/DDBJ whole genome shotgun (WGS) entry which is preliminary data.</text>
</comment>
<keyword evidence="2" id="KW-1185">Reference proteome</keyword>
<accession>A0AAV6SSC6</accession>
<evidence type="ECO:0000313" key="2">
    <source>
        <dbReference type="Proteomes" id="UP000693946"/>
    </source>
</evidence>
<name>A0AAV6SSC6_SOLSE</name>
<dbReference type="EMBL" id="JAGKHQ010000003">
    <property type="protein sequence ID" value="KAG7519860.1"/>
    <property type="molecule type" value="Genomic_DNA"/>
</dbReference>
<dbReference type="AlphaFoldDB" id="A0AAV6SSC6"/>
<gene>
    <name evidence="1" type="ORF">JOB18_017546</name>
</gene>
<reference evidence="1 2" key="1">
    <citation type="journal article" date="2021" name="Sci. Rep.">
        <title>Chromosome anchoring in Senegalese sole (Solea senegalensis) reveals sex-associated markers and genome rearrangements in flatfish.</title>
        <authorList>
            <person name="Guerrero-Cozar I."/>
            <person name="Gomez-Garrido J."/>
            <person name="Berbel C."/>
            <person name="Martinez-Blanch J.F."/>
            <person name="Alioto T."/>
            <person name="Claros M.G."/>
            <person name="Gagnaire P.A."/>
            <person name="Manchado M."/>
        </authorList>
    </citation>
    <scope>NUCLEOTIDE SEQUENCE [LARGE SCALE GENOMIC DNA]</scope>
    <source>
        <strain evidence="1">Sse05_10M</strain>
    </source>
</reference>
<protein>
    <submittedName>
        <fullName evidence="1">Uncharacterized protein</fullName>
    </submittedName>
</protein>
<proteinExistence type="predicted"/>
<organism evidence="1 2">
    <name type="scientific">Solea senegalensis</name>
    <name type="common">Senegalese sole</name>
    <dbReference type="NCBI Taxonomy" id="28829"/>
    <lineage>
        <taxon>Eukaryota</taxon>
        <taxon>Metazoa</taxon>
        <taxon>Chordata</taxon>
        <taxon>Craniata</taxon>
        <taxon>Vertebrata</taxon>
        <taxon>Euteleostomi</taxon>
        <taxon>Actinopterygii</taxon>
        <taxon>Neopterygii</taxon>
        <taxon>Teleostei</taxon>
        <taxon>Neoteleostei</taxon>
        <taxon>Acanthomorphata</taxon>
        <taxon>Carangaria</taxon>
        <taxon>Pleuronectiformes</taxon>
        <taxon>Pleuronectoidei</taxon>
        <taxon>Soleidae</taxon>
        <taxon>Solea</taxon>
    </lineage>
</organism>
<sequence length="188" mass="20374">MDQWNKTRKLLSELHCAPGDVEGLGQGSGSNNLLTKPRAQTVTLTLAKQVVLLLHSLLEMVVISLRLSSLGTGHRSSCMRDEQTEAAAAAAAAAAHESEHEFIHGEASRTSAQASPLCAPKRADIYEDVPKVIRIALAFQADATCVMIAFVALQTLPPKPCHYTTPHQFLQFPIYPIDVTKRGEGECM</sequence>
<dbReference type="Proteomes" id="UP000693946">
    <property type="component" value="Linkage Group LG11"/>
</dbReference>
<evidence type="ECO:0000313" key="1">
    <source>
        <dbReference type="EMBL" id="KAG7519860.1"/>
    </source>
</evidence>